<dbReference type="EMBL" id="BMGH01000001">
    <property type="protein sequence ID" value="GGC99280.1"/>
    <property type="molecule type" value="Genomic_DNA"/>
</dbReference>
<reference evidence="1" key="1">
    <citation type="journal article" date="2014" name="Int. J. Syst. Evol. Microbiol.">
        <title>Complete genome sequence of Corynebacterium casei LMG S-19264T (=DSM 44701T), isolated from a smear-ripened cheese.</title>
        <authorList>
            <consortium name="US DOE Joint Genome Institute (JGI-PGF)"/>
            <person name="Walter F."/>
            <person name="Albersmeier A."/>
            <person name="Kalinowski J."/>
            <person name="Ruckert C."/>
        </authorList>
    </citation>
    <scope>NUCLEOTIDE SEQUENCE</scope>
    <source>
        <strain evidence="1">CGMCC 1.12921</strain>
    </source>
</reference>
<proteinExistence type="predicted"/>
<protein>
    <submittedName>
        <fullName evidence="1">Uncharacterized protein</fullName>
    </submittedName>
</protein>
<comment type="caution">
    <text evidence="1">The sequence shown here is derived from an EMBL/GenBank/DDBJ whole genome shotgun (WGS) entry which is preliminary data.</text>
</comment>
<name>A0A8J2V616_9PROT</name>
<sequence length="135" mass="15009">MFNKILESLFPAIPTFDEFADEVILTAMKGAPLLALKKLDLFKRRALNADGHDKGTTGRVYLLEAILNAINSGKYGVSEPLLLAKSAFNSEGADYSIENDVIRELELFLEEDWEGPLVSGDTKTGKWLLSFKSKR</sequence>
<organism evidence="1 2">
    <name type="scientific">Aquisalinus flavus</name>
    <dbReference type="NCBI Taxonomy" id="1526572"/>
    <lineage>
        <taxon>Bacteria</taxon>
        <taxon>Pseudomonadati</taxon>
        <taxon>Pseudomonadota</taxon>
        <taxon>Alphaproteobacteria</taxon>
        <taxon>Parvularculales</taxon>
        <taxon>Parvularculaceae</taxon>
        <taxon>Aquisalinus</taxon>
    </lineage>
</organism>
<dbReference type="RefSeq" id="WP_188159743.1">
    <property type="nucleotide sequence ID" value="NZ_BMGH01000001.1"/>
</dbReference>
<evidence type="ECO:0000313" key="2">
    <source>
        <dbReference type="Proteomes" id="UP000613582"/>
    </source>
</evidence>
<keyword evidence="2" id="KW-1185">Reference proteome</keyword>
<evidence type="ECO:0000313" key="1">
    <source>
        <dbReference type="EMBL" id="GGC99280.1"/>
    </source>
</evidence>
<gene>
    <name evidence="1" type="ORF">GCM10011342_05330</name>
</gene>
<dbReference type="AlphaFoldDB" id="A0A8J2V616"/>
<dbReference type="Proteomes" id="UP000613582">
    <property type="component" value="Unassembled WGS sequence"/>
</dbReference>
<reference evidence="1" key="2">
    <citation type="submission" date="2020-09" db="EMBL/GenBank/DDBJ databases">
        <authorList>
            <person name="Sun Q."/>
            <person name="Zhou Y."/>
        </authorList>
    </citation>
    <scope>NUCLEOTIDE SEQUENCE</scope>
    <source>
        <strain evidence="1">CGMCC 1.12921</strain>
    </source>
</reference>
<accession>A0A8J2V616</accession>